<dbReference type="EMBL" id="JAOPJF010000016">
    <property type="protein sequence ID" value="KAK1146662.1"/>
    <property type="molecule type" value="Genomic_DNA"/>
</dbReference>
<proteinExistence type="predicted"/>
<sequence>MSPEPSVWPAQDDHHSRSLAAAQPPREARPRRSRRKKDDEADLDRKDTKVTKPKEKEKDKDKDREKEKDKDKSREKDNNKENDKDKDGQEQKESKRGNRRQRDKSVSMPNAHSSTNSASHSRKKPKLEETPAEQRPSMPVSTAPPAPIPAPTAAPAPPAPTTPAASPPALPAASLYHHHHYHHHQQPPSHLQQGPRPSLQSSASLPSSAHPTPVQSVSYHSHTMAPVGPPPPRPQSQPPPPPPTRTSGQNFDPIRSAFDTATPAPAPVSTPGPSSTFSPSARPPSPRPQFRASASPAIASIIDPPTNSSPPLYAPRSYVSPGRGNSAYSPSPAATPAIAPTPPPLFPPQARPVSPYAHRSPYPPQPQPQQPSHQSPPSNPSPPTQHAPVIPPAMPEPSQPASSNEQRAPSPEPTPMDVDADRSPPSAVATTPKKENKAPPTAPPSDPTSPKPPRGAKEAPSALPQGSGLISNALFGMGDGASTDDPSSQRTPSIILHIPLQGNGDRIVNFARLAEEQYGFAALHPRLAAHKERLARVAAAGAALERNDKIGRGVSAGESADEDLSLEMDRDSDLEGESALGPSAARANGPEATEGKKKRRRKKMEEYDRDDPFVDDSELAWQEQAAASKDGFFVYSGPLVPEGEKVQVERADGTIKRGRGRGRGGRGRGPPTTQHQVPLAAAVPISQETGLPLRGPGSRGGNPRRPRAKAARQQTEQDKPNGNGHTSHGRGGGVAGRGGSTSTRGGKTPSMVELAPRPNIATPLSGPGHELATK</sequence>
<keyword evidence="2" id="KW-1185">Reference proteome</keyword>
<reference evidence="1 2" key="1">
    <citation type="journal article" date="2023" name="ACS Omega">
        <title>Identification of the Neoaspergillic Acid Biosynthesis Gene Cluster by Establishing an In Vitro CRISPR-Ribonucleoprotein Genetic System in Aspergillus melleus.</title>
        <authorList>
            <person name="Yuan B."/>
            <person name="Grau M.F."/>
            <person name="Murata R.M."/>
            <person name="Torok T."/>
            <person name="Venkateswaran K."/>
            <person name="Stajich J.E."/>
            <person name="Wang C.C.C."/>
        </authorList>
    </citation>
    <scope>NUCLEOTIDE SEQUENCE [LARGE SCALE GENOMIC DNA]</scope>
    <source>
        <strain evidence="1 2">IMV 1140</strain>
    </source>
</reference>
<name>A0ACC3B8C3_9EURO</name>
<dbReference type="Proteomes" id="UP001177260">
    <property type="component" value="Unassembled WGS sequence"/>
</dbReference>
<protein>
    <submittedName>
        <fullName evidence="1">HIR complex subunit</fullName>
    </submittedName>
</protein>
<evidence type="ECO:0000313" key="2">
    <source>
        <dbReference type="Proteomes" id="UP001177260"/>
    </source>
</evidence>
<comment type="caution">
    <text evidence="1">The sequence shown here is derived from an EMBL/GenBank/DDBJ whole genome shotgun (WGS) entry which is preliminary data.</text>
</comment>
<evidence type="ECO:0000313" key="1">
    <source>
        <dbReference type="EMBL" id="KAK1146662.1"/>
    </source>
</evidence>
<gene>
    <name evidence="1" type="primary">HPC2</name>
    <name evidence="1" type="ORF">N8T08_002735</name>
</gene>
<organism evidence="1 2">
    <name type="scientific">Aspergillus melleus</name>
    <dbReference type="NCBI Taxonomy" id="138277"/>
    <lineage>
        <taxon>Eukaryota</taxon>
        <taxon>Fungi</taxon>
        <taxon>Dikarya</taxon>
        <taxon>Ascomycota</taxon>
        <taxon>Pezizomycotina</taxon>
        <taxon>Eurotiomycetes</taxon>
        <taxon>Eurotiomycetidae</taxon>
        <taxon>Eurotiales</taxon>
        <taxon>Aspergillaceae</taxon>
        <taxon>Aspergillus</taxon>
        <taxon>Aspergillus subgen. Circumdati</taxon>
    </lineage>
</organism>
<accession>A0ACC3B8C3</accession>